<comment type="caution">
    <text evidence="1">The sequence shown here is derived from an EMBL/GenBank/DDBJ whole genome shotgun (WGS) entry which is preliminary data.</text>
</comment>
<dbReference type="AlphaFoldDB" id="A0AAD5CIH0"/>
<sequence length="66" mass="7195">MIPTILPITDVLAVKLPELLFADLSITHYVLVSTLSTYSCSDSLMNVATYCDFLVECRSSSALVPL</sequence>
<gene>
    <name evidence="1" type="ORF">M8C21_006481</name>
</gene>
<organism evidence="1 2">
    <name type="scientific">Ambrosia artemisiifolia</name>
    <name type="common">Common ragweed</name>
    <dbReference type="NCBI Taxonomy" id="4212"/>
    <lineage>
        <taxon>Eukaryota</taxon>
        <taxon>Viridiplantae</taxon>
        <taxon>Streptophyta</taxon>
        <taxon>Embryophyta</taxon>
        <taxon>Tracheophyta</taxon>
        <taxon>Spermatophyta</taxon>
        <taxon>Magnoliopsida</taxon>
        <taxon>eudicotyledons</taxon>
        <taxon>Gunneridae</taxon>
        <taxon>Pentapetalae</taxon>
        <taxon>asterids</taxon>
        <taxon>campanulids</taxon>
        <taxon>Asterales</taxon>
        <taxon>Asteraceae</taxon>
        <taxon>Asteroideae</taxon>
        <taxon>Heliantheae alliance</taxon>
        <taxon>Heliantheae</taxon>
        <taxon>Ambrosia</taxon>
    </lineage>
</organism>
<name>A0AAD5CIH0_AMBAR</name>
<accession>A0AAD5CIH0</accession>
<evidence type="ECO:0000313" key="2">
    <source>
        <dbReference type="Proteomes" id="UP001206925"/>
    </source>
</evidence>
<dbReference type="Proteomes" id="UP001206925">
    <property type="component" value="Unassembled WGS sequence"/>
</dbReference>
<keyword evidence="2" id="KW-1185">Reference proteome</keyword>
<proteinExistence type="predicted"/>
<protein>
    <submittedName>
        <fullName evidence="1">Uncharacterized protein</fullName>
    </submittedName>
</protein>
<feature type="non-terminal residue" evidence="1">
    <location>
        <position position="1"/>
    </location>
</feature>
<evidence type="ECO:0000313" key="1">
    <source>
        <dbReference type="EMBL" id="KAI7741079.1"/>
    </source>
</evidence>
<reference evidence="1" key="1">
    <citation type="submission" date="2022-06" db="EMBL/GenBank/DDBJ databases">
        <title>Uncovering the hologenomic basis of an extraordinary plant invasion.</title>
        <authorList>
            <person name="Bieker V.C."/>
            <person name="Martin M.D."/>
            <person name="Gilbert T."/>
            <person name="Hodgins K."/>
            <person name="Battlay P."/>
            <person name="Petersen B."/>
            <person name="Wilson J."/>
        </authorList>
    </citation>
    <scope>NUCLEOTIDE SEQUENCE</scope>
    <source>
        <strain evidence="1">AA19_3_7</strain>
        <tissue evidence="1">Leaf</tissue>
    </source>
</reference>
<dbReference type="EMBL" id="JAMZMK010008277">
    <property type="protein sequence ID" value="KAI7741079.1"/>
    <property type="molecule type" value="Genomic_DNA"/>
</dbReference>